<reference evidence="1" key="1">
    <citation type="journal article" date="2021" name="PeerJ">
        <title>Extensive microbial diversity within the chicken gut microbiome revealed by metagenomics and culture.</title>
        <authorList>
            <person name="Gilroy R."/>
            <person name="Ravi A."/>
            <person name="Getino M."/>
            <person name="Pursley I."/>
            <person name="Horton D.L."/>
            <person name="Alikhan N.F."/>
            <person name="Baker D."/>
            <person name="Gharbi K."/>
            <person name="Hall N."/>
            <person name="Watson M."/>
            <person name="Adriaenssens E.M."/>
            <person name="Foster-Nyarko E."/>
            <person name="Jarju S."/>
            <person name="Secka A."/>
            <person name="Antonio M."/>
            <person name="Oren A."/>
            <person name="Chaudhuri R.R."/>
            <person name="La Ragione R."/>
            <person name="Hildebrand F."/>
            <person name="Pallen M.J."/>
        </authorList>
    </citation>
    <scope>NUCLEOTIDE SEQUENCE</scope>
    <source>
        <strain evidence="1">CHK198-12963</strain>
    </source>
</reference>
<sequence>MIDVYVGSLQQLKQELSDKLQINNNAWFNQRFCDEKSVTPEMSQVIERIEGGKYLGNNQFASRFEGGFPVSIKYLSTGCKTVLNCLAYPDIVFFAEEAGDNALEAILNLTEAKICFFSGPPRLYSDIQNDFSFHFLYSGNTFKCNRYSDVFKGGTTNGNHGNAGTKT</sequence>
<comment type="caution">
    <text evidence="1">The sequence shown here is derived from an EMBL/GenBank/DDBJ whole genome shotgun (WGS) entry which is preliminary data.</text>
</comment>
<dbReference type="AlphaFoldDB" id="A0A9D2PWV4"/>
<accession>A0A9D2PWV4</accession>
<proteinExistence type="predicted"/>
<evidence type="ECO:0000313" key="1">
    <source>
        <dbReference type="EMBL" id="HJC67490.1"/>
    </source>
</evidence>
<reference evidence="1" key="2">
    <citation type="submission" date="2021-04" db="EMBL/GenBank/DDBJ databases">
        <authorList>
            <person name="Gilroy R."/>
        </authorList>
    </citation>
    <scope>NUCLEOTIDE SEQUENCE</scope>
    <source>
        <strain evidence="1">CHK198-12963</strain>
    </source>
</reference>
<protein>
    <submittedName>
        <fullName evidence="1">DUF4869 domain-containing protein</fullName>
    </submittedName>
</protein>
<name>A0A9D2PWV4_9FIRM</name>
<dbReference type="Proteomes" id="UP000823863">
    <property type="component" value="Unassembled WGS sequence"/>
</dbReference>
<evidence type="ECO:0000313" key="2">
    <source>
        <dbReference type="Proteomes" id="UP000823863"/>
    </source>
</evidence>
<gene>
    <name evidence="1" type="ORF">H9931_12400</name>
</gene>
<dbReference type="EMBL" id="DWWB01000072">
    <property type="protein sequence ID" value="HJC67490.1"/>
    <property type="molecule type" value="Genomic_DNA"/>
</dbReference>
<organism evidence="1 2">
    <name type="scientific">Candidatus Enterocloster excrementigallinarum</name>
    <dbReference type="NCBI Taxonomy" id="2838558"/>
    <lineage>
        <taxon>Bacteria</taxon>
        <taxon>Bacillati</taxon>
        <taxon>Bacillota</taxon>
        <taxon>Clostridia</taxon>
        <taxon>Lachnospirales</taxon>
        <taxon>Lachnospiraceae</taxon>
        <taxon>Enterocloster</taxon>
    </lineage>
</organism>